<keyword evidence="1" id="KW-1133">Transmembrane helix</keyword>
<organism evidence="2 3">
    <name type="scientific">Pedobacter ginsengisoli</name>
    <dbReference type="NCBI Taxonomy" id="363852"/>
    <lineage>
        <taxon>Bacteria</taxon>
        <taxon>Pseudomonadati</taxon>
        <taxon>Bacteroidota</taxon>
        <taxon>Sphingobacteriia</taxon>
        <taxon>Sphingobacteriales</taxon>
        <taxon>Sphingobacteriaceae</taxon>
        <taxon>Pedobacter</taxon>
    </lineage>
</organism>
<dbReference type="AlphaFoldDB" id="A0A2D1UBE4"/>
<evidence type="ECO:0000256" key="1">
    <source>
        <dbReference type="SAM" id="Phobius"/>
    </source>
</evidence>
<keyword evidence="1" id="KW-0472">Membrane</keyword>
<gene>
    <name evidence="2" type="ORF">CPT03_21815</name>
</gene>
<proteinExistence type="predicted"/>
<accession>A0A2D1UBE4</accession>
<feature type="transmembrane region" description="Helical" evidence="1">
    <location>
        <begin position="59"/>
        <end position="78"/>
    </location>
</feature>
<sequence length="122" mass="14508">MRLLRFYYFTFLYHYRNKPESWGGDFRSVLLVELSICWLMLGLWVLVDPGLSELGSWTKLIVLFVNIIILIILQRYLMSKGRSELIFKEFKDQQINNETNRTICWAVWAASFIFFLISASLQ</sequence>
<feature type="transmembrane region" description="Helical" evidence="1">
    <location>
        <begin position="99"/>
        <end position="121"/>
    </location>
</feature>
<dbReference type="Proteomes" id="UP000223749">
    <property type="component" value="Chromosome"/>
</dbReference>
<keyword evidence="1" id="KW-0812">Transmembrane</keyword>
<name>A0A2D1UBE4_9SPHI</name>
<dbReference type="OrthoDB" id="769695at2"/>
<reference evidence="2 3" key="1">
    <citation type="submission" date="2017-10" db="EMBL/GenBank/DDBJ databases">
        <title>Whole genome of Pedobacter ginsengisoli T01R-27 isolated from tomato rhizosphere.</title>
        <authorList>
            <person name="Weon H.-Y."/>
            <person name="Lee S.A."/>
            <person name="Sang M.K."/>
            <person name="Song J."/>
        </authorList>
    </citation>
    <scope>NUCLEOTIDE SEQUENCE [LARGE SCALE GENOMIC DNA]</scope>
    <source>
        <strain evidence="2 3">T01R-27</strain>
    </source>
</reference>
<protein>
    <submittedName>
        <fullName evidence="2">Uncharacterized protein</fullName>
    </submittedName>
</protein>
<dbReference type="KEGG" id="pgs:CPT03_21815"/>
<evidence type="ECO:0000313" key="3">
    <source>
        <dbReference type="Proteomes" id="UP000223749"/>
    </source>
</evidence>
<dbReference type="EMBL" id="CP024091">
    <property type="protein sequence ID" value="ATP58915.1"/>
    <property type="molecule type" value="Genomic_DNA"/>
</dbReference>
<keyword evidence="3" id="KW-1185">Reference proteome</keyword>
<feature type="transmembrane region" description="Helical" evidence="1">
    <location>
        <begin position="26"/>
        <end position="47"/>
    </location>
</feature>
<evidence type="ECO:0000313" key="2">
    <source>
        <dbReference type="EMBL" id="ATP58915.1"/>
    </source>
</evidence>
<dbReference type="RefSeq" id="WP_099440793.1">
    <property type="nucleotide sequence ID" value="NZ_CP024091.1"/>
</dbReference>